<dbReference type="EMBL" id="CAJVPM010038069">
    <property type="protein sequence ID" value="CAG8697122.1"/>
    <property type="molecule type" value="Genomic_DNA"/>
</dbReference>
<accession>A0ACA9P8X8</accession>
<sequence length="155" mass="17172">MGNTEIKSENIELKAENVKLKQALGEHESRFIKLDQNDKDTASENAELKARVVKLKQKQLQTDEEKSNHIILRSNGRASSADAPEYHHNTAPLGLISLVSSSDLDAEASAELARPLLRNIIWLLFSSLDLGVFRLSISFLATSLEIRSSNKSTSD</sequence>
<gene>
    <name evidence="1" type="ORF">SCALOS_LOCUS10358</name>
</gene>
<keyword evidence="2" id="KW-1185">Reference proteome</keyword>
<organism evidence="1 2">
    <name type="scientific">Scutellospora calospora</name>
    <dbReference type="NCBI Taxonomy" id="85575"/>
    <lineage>
        <taxon>Eukaryota</taxon>
        <taxon>Fungi</taxon>
        <taxon>Fungi incertae sedis</taxon>
        <taxon>Mucoromycota</taxon>
        <taxon>Glomeromycotina</taxon>
        <taxon>Glomeromycetes</taxon>
        <taxon>Diversisporales</taxon>
        <taxon>Gigasporaceae</taxon>
        <taxon>Scutellospora</taxon>
    </lineage>
</organism>
<reference evidence="1" key="1">
    <citation type="submission" date="2021-06" db="EMBL/GenBank/DDBJ databases">
        <authorList>
            <person name="Kallberg Y."/>
            <person name="Tangrot J."/>
            <person name="Rosling A."/>
        </authorList>
    </citation>
    <scope>NUCLEOTIDE SEQUENCE</scope>
    <source>
        <strain evidence="1">AU212A</strain>
    </source>
</reference>
<feature type="non-terminal residue" evidence="1">
    <location>
        <position position="155"/>
    </location>
</feature>
<evidence type="ECO:0000313" key="2">
    <source>
        <dbReference type="Proteomes" id="UP000789860"/>
    </source>
</evidence>
<proteinExistence type="predicted"/>
<protein>
    <submittedName>
        <fullName evidence="1">1604_t:CDS:1</fullName>
    </submittedName>
</protein>
<evidence type="ECO:0000313" key="1">
    <source>
        <dbReference type="EMBL" id="CAG8697122.1"/>
    </source>
</evidence>
<name>A0ACA9P8X8_9GLOM</name>
<dbReference type="Proteomes" id="UP000789860">
    <property type="component" value="Unassembled WGS sequence"/>
</dbReference>
<comment type="caution">
    <text evidence="1">The sequence shown here is derived from an EMBL/GenBank/DDBJ whole genome shotgun (WGS) entry which is preliminary data.</text>
</comment>